<protein>
    <recommendedName>
        <fullName evidence="1">DUF6598 domain-containing protein</fullName>
    </recommendedName>
</protein>
<evidence type="ECO:0000259" key="1">
    <source>
        <dbReference type="Pfam" id="PF20241"/>
    </source>
</evidence>
<name>A0A9W8NM96_9PEZI</name>
<dbReference type="InterPro" id="IPR001574">
    <property type="entry name" value="Ribosome_inactivat_prot"/>
</dbReference>
<dbReference type="InterPro" id="IPR036041">
    <property type="entry name" value="Ribosome-inact_prot_sf"/>
</dbReference>
<accession>A0A9W8NM96</accession>
<dbReference type="GO" id="GO:0030598">
    <property type="term" value="F:rRNA N-glycosylase activity"/>
    <property type="evidence" value="ECO:0007669"/>
    <property type="project" value="InterPro"/>
</dbReference>
<dbReference type="InterPro" id="IPR017989">
    <property type="entry name" value="Ribosome_inactivat_1/2"/>
</dbReference>
<dbReference type="SUPFAM" id="SSF56371">
    <property type="entry name" value="Ribosome inactivating proteins (RIP)"/>
    <property type="match status" value="1"/>
</dbReference>
<gene>
    <name evidence="2" type="ORF">NPX13_g1495</name>
</gene>
<feature type="domain" description="DUF6598" evidence="1">
    <location>
        <begin position="275"/>
        <end position="517"/>
    </location>
</feature>
<dbReference type="EMBL" id="JANPWZ010000135">
    <property type="protein sequence ID" value="KAJ3579072.1"/>
    <property type="molecule type" value="Genomic_DNA"/>
</dbReference>
<dbReference type="Gene3D" id="3.40.420.10">
    <property type="entry name" value="Ricin (A subunit), domain 1"/>
    <property type="match status" value="1"/>
</dbReference>
<dbReference type="Proteomes" id="UP001148614">
    <property type="component" value="Unassembled WGS sequence"/>
</dbReference>
<reference evidence="2" key="1">
    <citation type="submission" date="2022-07" db="EMBL/GenBank/DDBJ databases">
        <title>Genome Sequence of Xylaria arbuscula.</title>
        <authorList>
            <person name="Buettner E."/>
        </authorList>
    </citation>
    <scope>NUCLEOTIDE SEQUENCE</scope>
    <source>
        <strain evidence="2">VT107</strain>
    </source>
</reference>
<organism evidence="2 3">
    <name type="scientific">Xylaria arbuscula</name>
    <dbReference type="NCBI Taxonomy" id="114810"/>
    <lineage>
        <taxon>Eukaryota</taxon>
        <taxon>Fungi</taxon>
        <taxon>Dikarya</taxon>
        <taxon>Ascomycota</taxon>
        <taxon>Pezizomycotina</taxon>
        <taxon>Sordariomycetes</taxon>
        <taxon>Xylariomycetidae</taxon>
        <taxon>Xylariales</taxon>
        <taxon>Xylariaceae</taxon>
        <taxon>Xylaria</taxon>
    </lineage>
</organism>
<sequence length="520" mass="57697">MAQPPSFYLTGSTGGAYQTFIRELRRLFAHPGRFAHNVPALIEEDENRADNLIEVVLRTEEQAVRLSLRRDNLYLVGFRDNTPGSTWYELDSGRQWIPGSTPVGIRDRYGALEGAAGIGPQTRLAVILGRTPLSAAVNQLAALRNPAGDGNRQTTAYSLLVVIQMVPESIRIQWITGYLVENWLTDLSTPGRMIEYETAWRTLSDALIHADQDHEYEPFRLRLPNPNNFGITDPTGLAACFGILLHRGIAHYQGLLRTTRAIASPWDTYPHGRPMLEVLWVRIENIDGEKPGDLYGTITVNDALDCLYLYKRGRDSPESIYPGQHATLLDLPRSILACDSFTINFDLIDKDFDPSPDDSIVKETIEWYPSNAHNTWDQPITQRVSGLSGWATVEYILLSNAAQAEVQVILVNGDNEDPADVYGTIKARTGFGEFVIFGRSAGEHVDVSPNAPIPIDKSIFAVALSQHLEIDVSLFDRDDDPSFDDEIAKGIAKFDVDIMKSGAQSITGASGEISVRVTWL</sequence>
<comment type="caution">
    <text evidence="2">The sequence shown here is derived from an EMBL/GenBank/DDBJ whole genome shotgun (WGS) entry which is preliminary data.</text>
</comment>
<dbReference type="InterPro" id="IPR016138">
    <property type="entry name" value="Ribosome_inactivat_prot_sub1"/>
</dbReference>
<keyword evidence="3" id="KW-1185">Reference proteome</keyword>
<dbReference type="Pfam" id="PF00161">
    <property type="entry name" value="RIP"/>
    <property type="match status" value="1"/>
</dbReference>
<dbReference type="InterPro" id="IPR046533">
    <property type="entry name" value="DUF6598"/>
</dbReference>
<dbReference type="Pfam" id="PF20241">
    <property type="entry name" value="DUF6598"/>
    <property type="match status" value="1"/>
</dbReference>
<evidence type="ECO:0000313" key="2">
    <source>
        <dbReference type="EMBL" id="KAJ3579072.1"/>
    </source>
</evidence>
<proteinExistence type="predicted"/>
<dbReference type="GO" id="GO:0017148">
    <property type="term" value="P:negative regulation of translation"/>
    <property type="evidence" value="ECO:0007669"/>
    <property type="project" value="InterPro"/>
</dbReference>
<dbReference type="PANTHER" id="PTHR33453:SF38">
    <property type="entry name" value="DUF6598 DOMAIN-CONTAINING PROTEIN"/>
    <property type="match status" value="1"/>
</dbReference>
<dbReference type="AlphaFoldDB" id="A0A9W8NM96"/>
<dbReference type="PANTHER" id="PTHR33453">
    <property type="match status" value="1"/>
</dbReference>
<dbReference type="PRINTS" id="PR00396">
    <property type="entry name" value="SHIGARICIN"/>
</dbReference>
<evidence type="ECO:0000313" key="3">
    <source>
        <dbReference type="Proteomes" id="UP001148614"/>
    </source>
</evidence>